<dbReference type="InterPro" id="IPR029058">
    <property type="entry name" value="AB_hydrolase_fold"/>
</dbReference>
<dbReference type="PANTHER" id="PTHR43329">
    <property type="entry name" value="EPOXIDE HYDROLASE"/>
    <property type="match status" value="1"/>
</dbReference>
<organism evidence="3 4">
    <name type="scientific">Mycolicibacterium goodii</name>
    <name type="common">Mycobacterium goodii</name>
    <dbReference type="NCBI Taxonomy" id="134601"/>
    <lineage>
        <taxon>Bacteria</taxon>
        <taxon>Bacillati</taxon>
        <taxon>Actinomycetota</taxon>
        <taxon>Actinomycetes</taxon>
        <taxon>Mycobacteriales</taxon>
        <taxon>Mycobacteriaceae</taxon>
        <taxon>Mycolicibacterium</taxon>
    </lineage>
</organism>
<name>A0A0K0X249_MYCGD</name>
<dbReference type="Proteomes" id="UP000062255">
    <property type="component" value="Chromosome"/>
</dbReference>
<dbReference type="EMBL" id="CP012150">
    <property type="protein sequence ID" value="AKS31499.1"/>
    <property type="molecule type" value="Genomic_DNA"/>
</dbReference>
<dbReference type="SUPFAM" id="SSF53474">
    <property type="entry name" value="alpha/beta-Hydrolases"/>
    <property type="match status" value="1"/>
</dbReference>
<dbReference type="OrthoDB" id="3507586at2"/>
<reference evidence="3 4" key="1">
    <citation type="submission" date="2015-07" db="EMBL/GenBank/DDBJ databases">
        <title>Complete genome sequence of Mycobacterium goodii X7B, a facultative thermophilic biodesulfurizing bacterium.</title>
        <authorList>
            <person name="Yu B."/>
            <person name="Li F."/>
            <person name="Xu P."/>
        </authorList>
    </citation>
    <scope>NUCLEOTIDE SEQUENCE [LARGE SCALE GENOMIC DNA]</scope>
    <source>
        <strain evidence="3 4">X7B</strain>
    </source>
</reference>
<dbReference type="Pfam" id="PF00561">
    <property type="entry name" value="Abhydrolase_1"/>
    <property type="match status" value="1"/>
</dbReference>
<feature type="domain" description="AB hydrolase-1" evidence="2">
    <location>
        <begin position="33"/>
        <end position="274"/>
    </location>
</feature>
<dbReference type="PRINTS" id="PR00412">
    <property type="entry name" value="EPOXHYDRLASE"/>
</dbReference>
<dbReference type="InterPro" id="IPR000639">
    <property type="entry name" value="Epox_hydrolase-like"/>
</dbReference>
<dbReference type="KEGG" id="mgo:AFA91_05940"/>
<proteinExistence type="predicted"/>
<keyword evidence="1 3" id="KW-0378">Hydrolase</keyword>
<evidence type="ECO:0000256" key="1">
    <source>
        <dbReference type="ARBA" id="ARBA00022801"/>
    </source>
</evidence>
<dbReference type="InterPro" id="IPR000073">
    <property type="entry name" value="AB_hydrolase_1"/>
</dbReference>
<dbReference type="GO" id="GO:0016787">
    <property type="term" value="F:hydrolase activity"/>
    <property type="evidence" value="ECO:0007669"/>
    <property type="project" value="UniProtKB-KW"/>
</dbReference>
<dbReference type="STRING" id="134601.AFA91_05940"/>
<protein>
    <submittedName>
        <fullName evidence="3">Epoxide hydrolase</fullName>
    </submittedName>
</protein>
<evidence type="ECO:0000313" key="4">
    <source>
        <dbReference type="Proteomes" id="UP000062255"/>
    </source>
</evidence>
<evidence type="ECO:0000259" key="2">
    <source>
        <dbReference type="Pfam" id="PF00561"/>
    </source>
</evidence>
<gene>
    <name evidence="3" type="ORF">AFA91_05940</name>
</gene>
<dbReference type="PATRIC" id="fig|134601.6.peg.1231"/>
<sequence length="291" mass="32004">MTVSSSLALPVRHVMHRVKPDVSLHAVVMGAGPAVFLIHGFPQTWHEWTPVMEDLARHHTVVAVDLKGAGGSSKPPLGYDKVTMAAELDALRAALGFDTVQVVGHDIGAMVAYAWAATHRDTVTRLAVFDIALPGTSVWDSVVTDPLAWHFAFHQCRDVPEFLIAGRERGYVEYFLRSRTVNHDAFSEHTIERYAHALAQPGATRSALEWYRAFAQDDADNRRLAEDPLTIPVLALGGSDRWGPKMLDMLGELATDVTGGSIPDCGHWVVEERPDVVLTELEKFLQRGPTS</sequence>
<dbReference type="AlphaFoldDB" id="A0A0K0X249"/>
<evidence type="ECO:0000313" key="3">
    <source>
        <dbReference type="EMBL" id="AKS31499.1"/>
    </source>
</evidence>
<dbReference type="Gene3D" id="3.40.50.1820">
    <property type="entry name" value="alpha/beta hydrolase"/>
    <property type="match status" value="1"/>
</dbReference>
<accession>A0A0K0X249</accession>